<keyword evidence="4" id="KW-1185">Reference proteome</keyword>
<protein>
    <submittedName>
        <fullName evidence="3">PEP-CTERM sorting domain-containing protein</fullName>
    </submittedName>
</protein>
<comment type="caution">
    <text evidence="3">The sequence shown here is derived from an EMBL/GenBank/DDBJ whole genome shotgun (WGS) entry which is preliminary data.</text>
</comment>
<proteinExistence type="predicted"/>
<dbReference type="InterPro" id="IPR013424">
    <property type="entry name" value="Ice-binding_C"/>
</dbReference>
<name>A0ABV6JWV3_9PROT</name>
<keyword evidence="1" id="KW-0732">Signal</keyword>
<feature type="signal peptide" evidence="1">
    <location>
        <begin position="1"/>
        <end position="21"/>
    </location>
</feature>
<evidence type="ECO:0000259" key="2">
    <source>
        <dbReference type="Pfam" id="PF07589"/>
    </source>
</evidence>
<reference evidence="3 4" key="1">
    <citation type="submission" date="2024-09" db="EMBL/GenBank/DDBJ databases">
        <authorList>
            <person name="Sun Q."/>
            <person name="Mori K."/>
        </authorList>
    </citation>
    <scope>NUCLEOTIDE SEQUENCE [LARGE SCALE GENOMIC DNA]</scope>
    <source>
        <strain evidence="3 4">TBRC 5777</strain>
    </source>
</reference>
<evidence type="ECO:0000256" key="1">
    <source>
        <dbReference type="SAM" id="SignalP"/>
    </source>
</evidence>
<organism evidence="3 4">
    <name type="scientific">Roseomonas elaeocarpi</name>
    <dbReference type="NCBI Taxonomy" id="907779"/>
    <lineage>
        <taxon>Bacteria</taxon>
        <taxon>Pseudomonadati</taxon>
        <taxon>Pseudomonadota</taxon>
        <taxon>Alphaproteobacteria</taxon>
        <taxon>Acetobacterales</taxon>
        <taxon>Roseomonadaceae</taxon>
        <taxon>Roseomonas</taxon>
    </lineage>
</organism>
<gene>
    <name evidence="3" type="ORF">ACFFGY_18160</name>
</gene>
<evidence type="ECO:0000313" key="4">
    <source>
        <dbReference type="Proteomes" id="UP001589865"/>
    </source>
</evidence>
<accession>A0ABV6JWV3</accession>
<feature type="chain" id="PRO_5047380703" evidence="1">
    <location>
        <begin position="22"/>
        <end position="192"/>
    </location>
</feature>
<dbReference type="RefSeq" id="WP_377045934.1">
    <property type="nucleotide sequence ID" value="NZ_JBHLUN010000013.1"/>
</dbReference>
<feature type="domain" description="Ice-binding protein C-terminal" evidence="2">
    <location>
        <begin position="165"/>
        <end position="188"/>
    </location>
</feature>
<sequence>MRKALLAASALIGLAMTPAMAAPITGTFNIAGAGSCTTTACTFIDFAPTLNGNAIIGSVSGSYTAAGFTSGSGATINNFTYSPFTPGTVYTAFSVSNTSGNQASFQVTGQISATYTPIDGSGANLTIVNSGTAFLTGYDPTPGFYTFTQNQFGDTTGTFSASSVAVPEPASIALFGVGLLGLAVARRRARGA</sequence>
<dbReference type="Pfam" id="PF07589">
    <property type="entry name" value="PEP-CTERM"/>
    <property type="match status" value="1"/>
</dbReference>
<evidence type="ECO:0000313" key="3">
    <source>
        <dbReference type="EMBL" id="MFC0410182.1"/>
    </source>
</evidence>
<dbReference type="Proteomes" id="UP001589865">
    <property type="component" value="Unassembled WGS sequence"/>
</dbReference>
<dbReference type="EMBL" id="JBHLUN010000013">
    <property type="protein sequence ID" value="MFC0410182.1"/>
    <property type="molecule type" value="Genomic_DNA"/>
</dbReference>
<dbReference type="NCBIfam" id="TIGR02595">
    <property type="entry name" value="PEP_CTERM"/>
    <property type="match status" value="1"/>
</dbReference>